<reference evidence="2 3" key="1">
    <citation type="journal article" date="2020" name="ISME J.">
        <title>Uncovering the hidden diversity of litter-decomposition mechanisms in mushroom-forming fungi.</title>
        <authorList>
            <person name="Floudas D."/>
            <person name="Bentzer J."/>
            <person name="Ahren D."/>
            <person name="Johansson T."/>
            <person name="Persson P."/>
            <person name="Tunlid A."/>
        </authorList>
    </citation>
    <scope>NUCLEOTIDE SEQUENCE [LARGE SCALE GENOMIC DNA]</scope>
    <source>
        <strain evidence="2 3">CBS 291.85</strain>
    </source>
</reference>
<sequence length="183" mass="20502">MIIGRVAYLQEQTGHCYIGLKFFSSYDLLITLFLTALFLWPLLRSTLDSPRIRTVALRTSVVRSGSCDVHRQCCGPCRPARQKSGWLCLACCTADIICNFLVLFWVTKDSLTNSSSHNTTSHGQIRNKDNNHNAPVVLMNASGAVSTVTATDRLQVKQESSRLSYSPKKLMFKLNDKDRGLEE</sequence>
<organism evidence="2 3">
    <name type="scientific">Tetrapyrgos nigripes</name>
    <dbReference type="NCBI Taxonomy" id="182062"/>
    <lineage>
        <taxon>Eukaryota</taxon>
        <taxon>Fungi</taxon>
        <taxon>Dikarya</taxon>
        <taxon>Basidiomycota</taxon>
        <taxon>Agaricomycotina</taxon>
        <taxon>Agaricomycetes</taxon>
        <taxon>Agaricomycetidae</taxon>
        <taxon>Agaricales</taxon>
        <taxon>Marasmiineae</taxon>
        <taxon>Marasmiaceae</taxon>
        <taxon>Tetrapyrgos</taxon>
    </lineage>
</organism>
<gene>
    <name evidence="2" type="ORF">D9758_013092</name>
</gene>
<keyword evidence="3" id="KW-1185">Reference proteome</keyword>
<name>A0A8H5C9U0_9AGAR</name>
<evidence type="ECO:0000313" key="2">
    <source>
        <dbReference type="EMBL" id="KAF5337905.1"/>
    </source>
</evidence>
<protein>
    <submittedName>
        <fullName evidence="2">Uncharacterized protein</fullName>
    </submittedName>
</protein>
<comment type="caution">
    <text evidence="2">The sequence shown here is derived from an EMBL/GenBank/DDBJ whole genome shotgun (WGS) entry which is preliminary data.</text>
</comment>
<proteinExistence type="predicted"/>
<dbReference type="OrthoDB" id="3210850at2759"/>
<accession>A0A8H5C9U0</accession>
<evidence type="ECO:0000256" key="1">
    <source>
        <dbReference type="SAM" id="Phobius"/>
    </source>
</evidence>
<evidence type="ECO:0000313" key="3">
    <source>
        <dbReference type="Proteomes" id="UP000559256"/>
    </source>
</evidence>
<keyword evidence="1" id="KW-0472">Membrane</keyword>
<dbReference type="EMBL" id="JAACJM010000203">
    <property type="protein sequence ID" value="KAF5337905.1"/>
    <property type="molecule type" value="Genomic_DNA"/>
</dbReference>
<dbReference type="AlphaFoldDB" id="A0A8H5C9U0"/>
<feature type="transmembrane region" description="Helical" evidence="1">
    <location>
        <begin position="23"/>
        <end position="43"/>
    </location>
</feature>
<dbReference type="Proteomes" id="UP000559256">
    <property type="component" value="Unassembled WGS sequence"/>
</dbReference>
<keyword evidence="1" id="KW-0812">Transmembrane</keyword>
<keyword evidence="1" id="KW-1133">Transmembrane helix</keyword>